<sequence length="430" mass="45573">MKGIIKSAVTAALVAGAVAQPHNHGHSHLHRHAKKHNEVEKRDKVTITQIVPEVVVKYVLDGEPVSPEEAEEGIKGGQFVIVGSSKPTFSAPPPAIKTSIAPPEKGGQFFEKSTTTSAPTTTSTPEPEPTTSTSEAPAPSVKSKPKPVIGGTGLDSDFPSGEVPCGEVPTSYGPIKIDWLPTNGWTTLAAIGKWMKGVAVDNIHTPITGTCSPGMMCSYACPPGYQKTQWPENEQGATGQSVGGLWCNADGFLELTRPQYTKLCEPGVGGVFVRNELGSNAAVCRTDYPGNEEMSIPVDTYPGQTYPLANPDSSTYYIWQGMPTTAQYYVNNEGVPVEEACKWKSDLYPDSAGNWSPTNIGVGRDIHGITYISVFPNLPTSQAVLNFDIEITGDISGTCTLKAGVYSGPNGCTVGLRNGGTATIVFKKSK</sequence>
<evidence type="ECO:0000256" key="3">
    <source>
        <dbReference type="ARBA" id="ARBA00022512"/>
    </source>
</evidence>
<organism evidence="12 13">
    <name type="scientific">Podospora fimiseda</name>
    <dbReference type="NCBI Taxonomy" id="252190"/>
    <lineage>
        <taxon>Eukaryota</taxon>
        <taxon>Fungi</taxon>
        <taxon>Dikarya</taxon>
        <taxon>Ascomycota</taxon>
        <taxon>Pezizomycotina</taxon>
        <taxon>Sordariomycetes</taxon>
        <taxon>Sordariomycetidae</taxon>
        <taxon>Sordariales</taxon>
        <taxon>Podosporaceae</taxon>
        <taxon>Podospora</taxon>
    </lineage>
</organism>
<dbReference type="GO" id="GO:0009277">
    <property type="term" value="C:fungal-type cell wall"/>
    <property type="evidence" value="ECO:0007669"/>
    <property type="project" value="TreeGrafter"/>
</dbReference>
<keyword evidence="6" id="KW-0378">Hydrolase</keyword>
<evidence type="ECO:0000313" key="12">
    <source>
        <dbReference type="EMBL" id="KAK4230765.1"/>
    </source>
</evidence>
<proteinExistence type="inferred from homology"/>
<keyword evidence="9" id="KW-0961">Cell wall biogenesis/degradation</keyword>
<gene>
    <name evidence="12" type="ORF">QBC38DRAFT_23023</name>
</gene>
<reference evidence="12" key="2">
    <citation type="submission" date="2023-05" db="EMBL/GenBank/DDBJ databases">
        <authorList>
            <consortium name="Lawrence Berkeley National Laboratory"/>
            <person name="Steindorff A."/>
            <person name="Hensen N."/>
            <person name="Bonometti L."/>
            <person name="Westerberg I."/>
            <person name="Brannstrom I.O."/>
            <person name="Guillou S."/>
            <person name="Cros-Aarteil S."/>
            <person name="Calhoun S."/>
            <person name="Haridas S."/>
            <person name="Kuo A."/>
            <person name="Mondo S."/>
            <person name="Pangilinan J."/>
            <person name="Riley R."/>
            <person name="Labutti K."/>
            <person name="Andreopoulos B."/>
            <person name="Lipzen A."/>
            <person name="Chen C."/>
            <person name="Yanf M."/>
            <person name="Daum C."/>
            <person name="Ng V."/>
            <person name="Clum A."/>
            <person name="Ohm R."/>
            <person name="Martin F."/>
            <person name="Silar P."/>
            <person name="Natvig D."/>
            <person name="Lalanne C."/>
            <person name="Gautier V."/>
            <person name="Ament-Velasquez S.L."/>
            <person name="Kruys A."/>
            <person name="Hutchinson M.I."/>
            <person name="Powell A.J."/>
            <person name="Barry K."/>
            <person name="Miller A.N."/>
            <person name="Grigoriev I.V."/>
            <person name="Debuchy R."/>
            <person name="Gladieux P."/>
            <person name="Thoren M.H."/>
            <person name="Johannesson H."/>
        </authorList>
    </citation>
    <scope>NUCLEOTIDE SEQUENCE</scope>
    <source>
        <strain evidence="12">CBS 990.96</strain>
    </source>
</reference>
<evidence type="ECO:0000256" key="10">
    <source>
        <dbReference type="ARBA" id="ARBA00023326"/>
    </source>
</evidence>
<evidence type="ECO:0000256" key="1">
    <source>
        <dbReference type="ARBA" id="ARBA00004191"/>
    </source>
</evidence>
<evidence type="ECO:0000313" key="13">
    <source>
        <dbReference type="Proteomes" id="UP001301958"/>
    </source>
</evidence>
<dbReference type="PANTHER" id="PTHR31316">
    <property type="entry name" value="BETA-GLUCOSIDASE-LIKE PROTEIN NCA3, MITOCHONDRIAL-RELATED"/>
    <property type="match status" value="1"/>
</dbReference>
<dbReference type="AlphaFoldDB" id="A0AAN7H757"/>
<evidence type="ECO:0000256" key="9">
    <source>
        <dbReference type="ARBA" id="ARBA00023316"/>
    </source>
</evidence>
<evidence type="ECO:0000256" key="2">
    <source>
        <dbReference type="ARBA" id="ARBA00010579"/>
    </source>
</evidence>
<keyword evidence="3" id="KW-0134">Cell wall</keyword>
<feature type="region of interest" description="Disordered" evidence="11">
    <location>
        <begin position="85"/>
        <end position="162"/>
    </location>
</feature>
<keyword evidence="4" id="KW-0964">Secreted</keyword>
<protein>
    <submittedName>
        <fullName evidence="12">Septation protein SUN4</fullName>
    </submittedName>
</protein>
<feature type="compositionally biased region" description="Low complexity" evidence="11">
    <location>
        <begin position="113"/>
        <end position="148"/>
    </location>
</feature>
<evidence type="ECO:0000256" key="8">
    <source>
        <dbReference type="ARBA" id="ARBA00023295"/>
    </source>
</evidence>
<dbReference type="InterPro" id="IPR005556">
    <property type="entry name" value="SUN"/>
</dbReference>
<comment type="subcellular location">
    <subcellularLocation>
        <location evidence="1">Secreted</location>
        <location evidence="1">Cell wall</location>
    </subcellularLocation>
</comment>
<dbReference type="GO" id="GO:0031505">
    <property type="term" value="P:fungal-type cell wall organization"/>
    <property type="evidence" value="ECO:0007669"/>
    <property type="project" value="TreeGrafter"/>
</dbReference>
<keyword evidence="13" id="KW-1185">Reference proteome</keyword>
<evidence type="ECO:0000256" key="4">
    <source>
        <dbReference type="ARBA" id="ARBA00022525"/>
    </source>
</evidence>
<name>A0AAN7H757_9PEZI</name>
<keyword evidence="7" id="KW-0119">Carbohydrate metabolism</keyword>
<accession>A0AAN7H757</accession>
<keyword evidence="10" id="KW-0624">Polysaccharide degradation</keyword>
<dbReference type="GO" id="GO:0016798">
    <property type="term" value="F:hydrolase activity, acting on glycosyl bonds"/>
    <property type="evidence" value="ECO:0007669"/>
    <property type="project" value="UniProtKB-KW"/>
</dbReference>
<dbReference type="PANTHER" id="PTHR31316:SF0">
    <property type="entry name" value="SECRETED BETA-GLUCOSIDASE SIM1-RELATED"/>
    <property type="match status" value="1"/>
</dbReference>
<dbReference type="GO" id="GO:0000272">
    <property type="term" value="P:polysaccharide catabolic process"/>
    <property type="evidence" value="ECO:0007669"/>
    <property type="project" value="UniProtKB-KW"/>
</dbReference>
<dbReference type="InterPro" id="IPR051526">
    <property type="entry name" value="Beta-Glucosidase_SUN"/>
</dbReference>
<reference evidence="12" key="1">
    <citation type="journal article" date="2023" name="Mol. Phylogenet. Evol.">
        <title>Genome-scale phylogeny and comparative genomics of the fungal order Sordariales.</title>
        <authorList>
            <person name="Hensen N."/>
            <person name="Bonometti L."/>
            <person name="Westerberg I."/>
            <person name="Brannstrom I.O."/>
            <person name="Guillou S."/>
            <person name="Cros-Aarteil S."/>
            <person name="Calhoun S."/>
            <person name="Haridas S."/>
            <person name="Kuo A."/>
            <person name="Mondo S."/>
            <person name="Pangilinan J."/>
            <person name="Riley R."/>
            <person name="LaButti K."/>
            <person name="Andreopoulos B."/>
            <person name="Lipzen A."/>
            <person name="Chen C."/>
            <person name="Yan M."/>
            <person name="Daum C."/>
            <person name="Ng V."/>
            <person name="Clum A."/>
            <person name="Steindorff A."/>
            <person name="Ohm R.A."/>
            <person name="Martin F."/>
            <person name="Silar P."/>
            <person name="Natvig D.O."/>
            <person name="Lalanne C."/>
            <person name="Gautier V."/>
            <person name="Ament-Velasquez S.L."/>
            <person name="Kruys A."/>
            <person name="Hutchinson M.I."/>
            <person name="Powell A.J."/>
            <person name="Barry K."/>
            <person name="Miller A.N."/>
            <person name="Grigoriev I.V."/>
            <person name="Debuchy R."/>
            <person name="Gladieux P."/>
            <person name="Hiltunen Thoren M."/>
            <person name="Johannesson H."/>
        </authorList>
    </citation>
    <scope>NUCLEOTIDE SEQUENCE</scope>
    <source>
        <strain evidence="12">CBS 990.96</strain>
    </source>
</reference>
<comment type="similarity">
    <text evidence="2">Belongs to the SUN family.</text>
</comment>
<evidence type="ECO:0000256" key="6">
    <source>
        <dbReference type="ARBA" id="ARBA00022801"/>
    </source>
</evidence>
<dbReference type="Proteomes" id="UP001301958">
    <property type="component" value="Unassembled WGS sequence"/>
</dbReference>
<keyword evidence="5" id="KW-0732">Signal</keyword>
<dbReference type="GO" id="GO:0009986">
    <property type="term" value="C:cell surface"/>
    <property type="evidence" value="ECO:0007669"/>
    <property type="project" value="TreeGrafter"/>
</dbReference>
<dbReference type="Pfam" id="PF03856">
    <property type="entry name" value="SUN"/>
    <property type="match status" value="1"/>
</dbReference>
<comment type="caution">
    <text evidence="12">The sequence shown here is derived from an EMBL/GenBank/DDBJ whole genome shotgun (WGS) entry which is preliminary data.</text>
</comment>
<evidence type="ECO:0000256" key="5">
    <source>
        <dbReference type="ARBA" id="ARBA00022729"/>
    </source>
</evidence>
<keyword evidence="8" id="KW-0326">Glycosidase</keyword>
<evidence type="ECO:0000256" key="11">
    <source>
        <dbReference type="SAM" id="MobiDB-lite"/>
    </source>
</evidence>
<dbReference type="EMBL" id="MU865297">
    <property type="protein sequence ID" value="KAK4230765.1"/>
    <property type="molecule type" value="Genomic_DNA"/>
</dbReference>
<evidence type="ECO:0000256" key="7">
    <source>
        <dbReference type="ARBA" id="ARBA00023277"/>
    </source>
</evidence>